<sequence>MLILSENDLRSVLNYKNVLKALESGFVAYKRKGKFPLRTAIESDENKTTVLFMPSSFLDMSGVKIVSLSENNPSNRLPYTRGIYVLASLKDGAPLCAMNGTYLTYIRTAVTSLLASKYLAKKDPKTLGIIGTGKVGLMACEAHLSHFGIEKIYAFDKLDYSLNSFAQRLNIGNNLNITQCKDGNEVVSKSDIVITATTSNTPIFNSRSVKEGTHINGIGSYKKTMQEIPEGLVLRAKVFVDTLEGATSEPGDIVIPLQNGLINKEDIIEISDVILKRISRDDTDITFFKSVGFSLEDILTAELAYSESKKKGIGVEVDI</sequence>
<dbReference type="InterPro" id="IPR036291">
    <property type="entry name" value="NAD(P)-bd_dom_sf"/>
</dbReference>
<dbReference type="SUPFAM" id="SSF51735">
    <property type="entry name" value="NAD(P)-binding Rossmann-fold domains"/>
    <property type="match status" value="1"/>
</dbReference>
<proteinExistence type="inferred from homology"/>
<dbReference type="AlphaFoldDB" id="A0A150J0Y5"/>
<dbReference type="PANTHER" id="PTHR13812:SF19">
    <property type="entry name" value="KETIMINE REDUCTASE MU-CRYSTALLIN"/>
    <property type="match status" value="1"/>
</dbReference>
<dbReference type="GO" id="GO:0000286">
    <property type="term" value="F:alanine dehydrogenase activity"/>
    <property type="evidence" value="ECO:0007669"/>
    <property type="project" value="UniProtKB-EC"/>
</dbReference>
<dbReference type="EC" id="1.4.1.1" evidence="2"/>
<dbReference type="EMBL" id="LNGC01000066">
    <property type="protein sequence ID" value="KYC50869.1"/>
    <property type="molecule type" value="Genomic_DNA"/>
</dbReference>
<dbReference type="Proteomes" id="UP000075398">
    <property type="component" value="Unassembled WGS sequence"/>
</dbReference>
<accession>A0A150J0Y5</accession>
<dbReference type="InterPro" id="IPR003462">
    <property type="entry name" value="ODC_Mu_crystall"/>
</dbReference>
<dbReference type="Pfam" id="PF02423">
    <property type="entry name" value="OCD_Mu_crystall"/>
    <property type="match status" value="1"/>
</dbReference>
<dbReference type="Gene3D" id="3.30.1780.10">
    <property type="entry name" value="ornithine cyclodeaminase, domain 1"/>
    <property type="match status" value="1"/>
</dbReference>
<dbReference type="Gene3D" id="3.40.50.720">
    <property type="entry name" value="NAD(P)-binding Rossmann-like Domain"/>
    <property type="match status" value="1"/>
</dbReference>
<dbReference type="PANTHER" id="PTHR13812">
    <property type="entry name" value="KETIMINE REDUCTASE MU-CRYSTALLIN"/>
    <property type="match status" value="1"/>
</dbReference>
<comment type="caution">
    <text evidence="2">The sequence shown here is derived from an EMBL/GenBank/DDBJ whole genome shotgun (WGS) entry which is preliminary data.</text>
</comment>
<dbReference type="InterPro" id="IPR023401">
    <property type="entry name" value="ODC_N"/>
</dbReference>
<evidence type="ECO:0000256" key="1">
    <source>
        <dbReference type="ARBA" id="ARBA00008903"/>
    </source>
</evidence>
<dbReference type="PIRSF" id="PIRSF001439">
    <property type="entry name" value="CryM"/>
    <property type="match status" value="1"/>
</dbReference>
<organism evidence="2 3">
    <name type="scientific">Candidatus Methanofastidiosum methylothiophilum</name>
    <dbReference type="NCBI Taxonomy" id="1705564"/>
    <lineage>
        <taxon>Archaea</taxon>
        <taxon>Methanobacteriati</taxon>
        <taxon>Methanobacteriota</taxon>
        <taxon>Stenosarchaea group</taxon>
        <taxon>Candidatus Methanofastidiosia</taxon>
        <taxon>Candidatus Methanofastidiosales</taxon>
        <taxon>Candidatus Methanofastidiosaceae</taxon>
        <taxon>Candidatus Methanofastidiosum</taxon>
    </lineage>
</organism>
<name>A0A150J0Y5_9EURY</name>
<gene>
    <name evidence="2" type="primary">ala</name>
    <name evidence="2" type="ORF">AMQ22_01387</name>
</gene>
<evidence type="ECO:0000313" key="3">
    <source>
        <dbReference type="Proteomes" id="UP000075398"/>
    </source>
</evidence>
<comment type="similarity">
    <text evidence="1">Belongs to the ornithine cyclodeaminase/mu-crystallin family.</text>
</comment>
<dbReference type="PATRIC" id="fig|1705409.3.peg.1448"/>
<dbReference type="GO" id="GO:0019752">
    <property type="term" value="P:carboxylic acid metabolic process"/>
    <property type="evidence" value="ECO:0007669"/>
    <property type="project" value="UniProtKB-ARBA"/>
</dbReference>
<dbReference type="GO" id="GO:0005737">
    <property type="term" value="C:cytoplasm"/>
    <property type="evidence" value="ECO:0007669"/>
    <property type="project" value="TreeGrafter"/>
</dbReference>
<dbReference type="FunFam" id="3.40.50.720:FF:000311">
    <property type="entry name" value="Ornithine cyclodeaminase"/>
    <property type="match status" value="1"/>
</dbReference>
<evidence type="ECO:0000313" key="2">
    <source>
        <dbReference type="EMBL" id="KYC50869.1"/>
    </source>
</evidence>
<protein>
    <submittedName>
        <fullName evidence="2">Alanine dehydrogenase</fullName>
        <ecNumber evidence="2">1.4.1.1</ecNumber>
    </submittedName>
</protein>
<keyword evidence="2" id="KW-0560">Oxidoreductase</keyword>
<reference evidence="2 3" key="1">
    <citation type="journal article" date="2016" name="ISME J.">
        <title>Chasing the elusive Euryarchaeota class WSA2: genomes reveal a uniquely fastidious methyl-reducing methanogen.</title>
        <authorList>
            <person name="Nobu M.K."/>
            <person name="Narihiro T."/>
            <person name="Kuroda K."/>
            <person name="Mei R."/>
            <person name="Liu W.T."/>
        </authorList>
    </citation>
    <scope>NUCLEOTIDE SEQUENCE [LARGE SCALE GENOMIC DNA]</scope>
    <source>
        <strain evidence="2">U1lsi0528_Bin055</strain>
    </source>
</reference>